<evidence type="ECO:0000256" key="3">
    <source>
        <dbReference type="ARBA" id="ARBA00022679"/>
    </source>
</evidence>
<evidence type="ECO:0000256" key="1">
    <source>
        <dbReference type="ARBA" id="ARBA00008361"/>
    </source>
</evidence>
<evidence type="ECO:0000313" key="5">
    <source>
        <dbReference type="EMBL" id="ARP94346.1"/>
    </source>
</evidence>
<evidence type="ECO:0000313" key="6">
    <source>
        <dbReference type="Proteomes" id="UP000194161"/>
    </source>
</evidence>
<accession>A0A1W6ZAD5</accession>
<dbReference type="PANTHER" id="PTHR44942:SF4">
    <property type="entry name" value="METHYLTRANSFERASE TYPE 11 DOMAIN-CONTAINING PROTEIN"/>
    <property type="match status" value="1"/>
</dbReference>
<dbReference type="InterPro" id="IPR029063">
    <property type="entry name" value="SAM-dependent_MTases_sf"/>
</dbReference>
<dbReference type="AlphaFoldDB" id="A0A1W6ZAD5"/>
<dbReference type="InterPro" id="IPR051052">
    <property type="entry name" value="Diverse_substrate_MTase"/>
</dbReference>
<dbReference type="STRING" id="463040.CAL15_08070"/>
<keyword evidence="6" id="KW-1185">Reference proteome</keyword>
<evidence type="ECO:0000256" key="2">
    <source>
        <dbReference type="ARBA" id="ARBA00022603"/>
    </source>
</evidence>
<dbReference type="Pfam" id="PF08241">
    <property type="entry name" value="Methyltransf_11"/>
    <property type="match status" value="1"/>
</dbReference>
<dbReference type="CDD" id="cd02440">
    <property type="entry name" value="AdoMet_MTases"/>
    <property type="match status" value="1"/>
</dbReference>
<name>A0A1W6ZAD5_9BORD</name>
<proteinExistence type="inferred from homology"/>
<dbReference type="GO" id="GO:0032259">
    <property type="term" value="P:methylation"/>
    <property type="evidence" value="ECO:0007669"/>
    <property type="project" value="UniProtKB-KW"/>
</dbReference>
<evidence type="ECO:0000259" key="4">
    <source>
        <dbReference type="Pfam" id="PF08241"/>
    </source>
</evidence>
<keyword evidence="3" id="KW-0808">Transferase</keyword>
<comment type="similarity">
    <text evidence="1">Belongs to the methyltransferase superfamily.</text>
</comment>
<sequence length="285" mass="32555">MTKPFLPGQDEAIQANIYVHAFLANSGEYNKSPHFRPENQEKVRTILLRLLGGRRPDAKAIDFGCGTGFLIHLMRDLFREIHGVDITLDMMKQVDTSSGNVFLHESLAEDTPFSRDTFDFATAYSFMDHLRDYKAFLKEAYRVLKPGGIFYSDLNPNRDFILAIADAETRLNGLVPTMPIVTREIQGAMHNGEYYQQNFGLDADMLEKAEPIKTQDKGFDSAEVLRAAREIGFSDCRVEFEWFLGQAKVMHEQSRADADTVEKYLNSVMPVSSHLFKYLRFVFVK</sequence>
<protein>
    <recommendedName>
        <fullName evidence="4">Methyltransferase type 11 domain-containing protein</fullName>
    </recommendedName>
</protein>
<keyword evidence="2" id="KW-0489">Methyltransferase</keyword>
<dbReference type="SUPFAM" id="SSF53335">
    <property type="entry name" value="S-adenosyl-L-methionine-dependent methyltransferases"/>
    <property type="match status" value="1"/>
</dbReference>
<dbReference type="InterPro" id="IPR013216">
    <property type="entry name" value="Methyltransf_11"/>
</dbReference>
<dbReference type="KEGG" id="bgm:CAL15_08070"/>
<gene>
    <name evidence="5" type="ORF">CAL15_08070</name>
</gene>
<dbReference type="OrthoDB" id="9801538at2"/>
<dbReference type="Gene3D" id="3.40.50.150">
    <property type="entry name" value="Vaccinia Virus protein VP39"/>
    <property type="match status" value="1"/>
</dbReference>
<dbReference type="PANTHER" id="PTHR44942">
    <property type="entry name" value="METHYLTRANSF_11 DOMAIN-CONTAINING PROTEIN"/>
    <property type="match status" value="1"/>
</dbReference>
<reference evidence="5 6" key="1">
    <citation type="submission" date="2017-05" db="EMBL/GenBank/DDBJ databases">
        <title>Complete and WGS of Bordetella genogroups.</title>
        <authorList>
            <person name="Spilker T."/>
            <person name="LiPuma J."/>
        </authorList>
    </citation>
    <scope>NUCLEOTIDE SEQUENCE [LARGE SCALE GENOMIC DNA]</scope>
    <source>
        <strain evidence="5 6">AU7206</strain>
    </source>
</reference>
<dbReference type="EMBL" id="CP021111">
    <property type="protein sequence ID" value="ARP94346.1"/>
    <property type="molecule type" value="Genomic_DNA"/>
</dbReference>
<dbReference type="GO" id="GO:0008757">
    <property type="term" value="F:S-adenosylmethionine-dependent methyltransferase activity"/>
    <property type="evidence" value="ECO:0007669"/>
    <property type="project" value="InterPro"/>
</dbReference>
<feature type="domain" description="Methyltransferase type 11" evidence="4">
    <location>
        <begin position="62"/>
        <end position="151"/>
    </location>
</feature>
<dbReference type="Proteomes" id="UP000194161">
    <property type="component" value="Chromosome"/>
</dbReference>
<organism evidence="5 6">
    <name type="scientific">Bordetella genomosp. 13</name>
    <dbReference type="NCBI Taxonomy" id="463040"/>
    <lineage>
        <taxon>Bacteria</taxon>
        <taxon>Pseudomonadati</taxon>
        <taxon>Pseudomonadota</taxon>
        <taxon>Betaproteobacteria</taxon>
        <taxon>Burkholderiales</taxon>
        <taxon>Alcaligenaceae</taxon>
        <taxon>Bordetella</taxon>
    </lineage>
</organism>